<dbReference type="Proteomes" id="UP001162162">
    <property type="component" value="Unassembled WGS sequence"/>
</dbReference>
<sequence length="78" mass="8906">MRIVFTFLTTEYEVYKWFIRTQQASLVCKVFMVVYDCLADSRQLVKGCIDASSAQDSNAPFCCSKAPKNTRNTPDLKI</sequence>
<protein>
    <submittedName>
        <fullName evidence="1">Uncharacterized protein</fullName>
    </submittedName>
</protein>
<dbReference type="AlphaFoldDB" id="A0AAV8XGE7"/>
<reference evidence="1" key="1">
    <citation type="journal article" date="2023" name="Insect Mol. Biol.">
        <title>Genome sequencing provides insights into the evolution of gene families encoding plant cell wall-degrading enzymes in longhorned beetles.</title>
        <authorList>
            <person name="Shin N.R."/>
            <person name="Okamura Y."/>
            <person name="Kirsch R."/>
            <person name="Pauchet Y."/>
        </authorList>
    </citation>
    <scope>NUCLEOTIDE SEQUENCE</scope>
    <source>
        <strain evidence="1">AMC_N1</strain>
    </source>
</reference>
<gene>
    <name evidence="1" type="ORF">NQ318_023112</name>
</gene>
<keyword evidence="2" id="KW-1185">Reference proteome</keyword>
<accession>A0AAV8XGE7</accession>
<evidence type="ECO:0000313" key="2">
    <source>
        <dbReference type="Proteomes" id="UP001162162"/>
    </source>
</evidence>
<dbReference type="EMBL" id="JAPWTK010000641">
    <property type="protein sequence ID" value="KAJ8937581.1"/>
    <property type="molecule type" value="Genomic_DNA"/>
</dbReference>
<proteinExistence type="predicted"/>
<organism evidence="1 2">
    <name type="scientific">Aromia moschata</name>
    <dbReference type="NCBI Taxonomy" id="1265417"/>
    <lineage>
        <taxon>Eukaryota</taxon>
        <taxon>Metazoa</taxon>
        <taxon>Ecdysozoa</taxon>
        <taxon>Arthropoda</taxon>
        <taxon>Hexapoda</taxon>
        <taxon>Insecta</taxon>
        <taxon>Pterygota</taxon>
        <taxon>Neoptera</taxon>
        <taxon>Endopterygota</taxon>
        <taxon>Coleoptera</taxon>
        <taxon>Polyphaga</taxon>
        <taxon>Cucujiformia</taxon>
        <taxon>Chrysomeloidea</taxon>
        <taxon>Cerambycidae</taxon>
        <taxon>Cerambycinae</taxon>
        <taxon>Callichromatini</taxon>
        <taxon>Aromia</taxon>
    </lineage>
</organism>
<name>A0AAV8XGE7_9CUCU</name>
<comment type="caution">
    <text evidence="1">The sequence shown here is derived from an EMBL/GenBank/DDBJ whole genome shotgun (WGS) entry which is preliminary data.</text>
</comment>
<feature type="non-terminal residue" evidence="1">
    <location>
        <position position="78"/>
    </location>
</feature>
<evidence type="ECO:0000313" key="1">
    <source>
        <dbReference type="EMBL" id="KAJ8937581.1"/>
    </source>
</evidence>